<comment type="caution">
    <text evidence="3">The sequence shown here is derived from an EMBL/GenBank/DDBJ whole genome shotgun (WGS) entry which is preliminary data.</text>
</comment>
<reference evidence="3 4" key="1">
    <citation type="submission" date="2019-09" db="EMBL/GenBank/DDBJ databases">
        <title>Arthrobacter zafarii sp. nov., a moderately thermotolerant and halotolerant actinobacterium isolated from Cholistan desert soil of Pakistan.</title>
        <authorList>
            <person name="Amin A."/>
            <person name="Ahmed I."/>
            <person name="Khalid N."/>
            <person name="Schumann P."/>
            <person name="Busse H.J."/>
            <person name="Khan I.U."/>
            <person name="Li S."/>
            <person name="Li W.J."/>
        </authorList>
    </citation>
    <scope>NUCLEOTIDE SEQUENCE [LARGE SCALE GENOMIC DNA]</scope>
    <source>
        <strain evidence="3 4">NCCP-1664</strain>
    </source>
</reference>
<evidence type="ECO:0000313" key="4">
    <source>
        <dbReference type="Proteomes" id="UP000325307"/>
    </source>
</evidence>
<accession>A0A5A7NRN0</accession>
<dbReference type="Gene3D" id="3.60.110.10">
    <property type="entry name" value="Carbon-nitrogen hydrolase"/>
    <property type="match status" value="1"/>
</dbReference>
<dbReference type="PANTHER" id="PTHR43674">
    <property type="entry name" value="NITRILASE C965.09-RELATED"/>
    <property type="match status" value="1"/>
</dbReference>
<name>A0A5A7NRN0_9MICC</name>
<dbReference type="InterPro" id="IPR003010">
    <property type="entry name" value="C-N_Hydrolase"/>
</dbReference>
<dbReference type="InterPro" id="IPR050345">
    <property type="entry name" value="Aliph_Amidase/BUP"/>
</dbReference>
<protein>
    <submittedName>
        <fullName evidence="3">Putative hydrolase</fullName>
    </submittedName>
</protein>
<dbReference type="GO" id="GO:0016811">
    <property type="term" value="F:hydrolase activity, acting on carbon-nitrogen (but not peptide) bonds, in linear amides"/>
    <property type="evidence" value="ECO:0007669"/>
    <property type="project" value="TreeGrafter"/>
</dbReference>
<dbReference type="EMBL" id="BKDJ01000010">
    <property type="protein sequence ID" value="GER23564.1"/>
    <property type="molecule type" value="Genomic_DNA"/>
</dbReference>
<proteinExistence type="predicted"/>
<dbReference type="PANTHER" id="PTHR43674:SF16">
    <property type="entry name" value="CARBON-NITROGEN FAMILY, PUTATIVE (AFU_ORTHOLOGUE AFUA_5G02350)-RELATED"/>
    <property type="match status" value="1"/>
</dbReference>
<keyword evidence="4" id="KW-1185">Reference proteome</keyword>
<dbReference type="SUPFAM" id="SSF56317">
    <property type="entry name" value="Carbon-nitrogen hydrolase"/>
    <property type="match status" value="1"/>
</dbReference>
<dbReference type="RefSeq" id="WP_149957149.1">
    <property type="nucleotide sequence ID" value="NZ_BKDJ01000010.1"/>
</dbReference>
<feature type="domain" description="CN hydrolase" evidence="2">
    <location>
        <begin position="25"/>
        <end position="291"/>
    </location>
</feature>
<dbReference type="Proteomes" id="UP000325307">
    <property type="component" value="Unassembled WGS sequence"/>
</dbReference>
<dbReference type="AlphaFoldDB" id="A0A5A7NRN0"/>
<dbReference type="PROSITE" id="PS50263">
    <property type="entry name" value="CN_HYDROLASE"/>
    <property type="match status" value="1"/>
</dbReference>
<organism evidence="3 4">
    <name type="scientific">Zafaria cholistanensis</name>
    <dbReference type="NCBI Taxonomy" id="1682741"/>
    <lineage>
        <taxon>Bacteria</taxon>
        <taxon>Bacillati</taxon>
        <taxon>Actinomycetota</taxon>
        <taxon>Actinomycetes</taxon>
        <taxon>Micrococcales</taxon>
        <taxon>Micrococcaceae</taxon>
        <taxon>Zafaria</taxon>
    </lineage>
</organism>
<sequence>MTHLHQSSSEQTIRTSQRNICASQRNICIVQSGGMAGDLAQDLERLLHLFAEAAAPGTGPRPDLVVFPELCNTPYFGATGNDAYKLWAEPLDGPTLTAFRQAAREHGTAVVLGFYEAGADGALYNSGAVIEADGTLVHGTGLDGRTVPAYRKTSIPQSLLADVPIDEKHFFAEGSGPAVFEVAGMRIAPLICYDRTFPEYWLGARALGADVVVPLVSSLGSREKLFLQELQVRALETQTWVLAANRGGPETLDGRTVDYFGLSCVVDPFGDLVDHLPAHHHDDLLRTDIDLDAVPQARAAFPLGRDRRPDLLEQAARRFAAEPVGAAALAGPALADSAALA</sequence>
<dbReference type="CDD" id="cd07197">
    <property type="entry name" value="nitrilase"/>
    <property type="match status" value="1"/>
</dbReference>
<evidence type="ECO:0000256" key="1">
    <source>
        <dbReference type="ARBA" id="ARBA00022801"/>
    </source>
</evidence>
<keyword evidence="1 3" id="KW-0378">Hydrolase</keyword>
<gene>
    <name evidence="3" type="ORF">NCCP1664_20590</name>
</gene>
<evidence type="ECO:0000259" key="2">
    <source>
        <dbReference type="PROSITE" id="PS50263"/>
    </source>
</evidence>
<dbReference type="InterPro" id="IPR036526">
    <property type="entry name" value="C-N_Hydrolase_sf"/>
</dbReference>
<evidence type="ECO:0000313" key="3">
    <source>
        <dbReference type="EMBL" id="GER23564.1"/>
    </source>
</evidence>
<dbReference type="OrthoDB" id="9811121at2"/>
<dbReference type="Pfam" id="PF00795">
    <property type="entry name" value="CN_hydrolase"/>
    <property type="match status" value="1"/>
</dbReference>